<dbReference type="EMBL" id="VSRR010079736">
    <property type="protein sequence ID" value="MPC89041.1"/>
    <property type="molecule type" value="Genomic_DNA"/>
</dbReference>
<organism evidence="1 2">
    <name type="scientific">Portunus trituberculatus</name>
    <name type="common">Swimming crab</name>
    <name type="synonym">Neptunus trituberculatus</name>
    <dbReference type="NCBI Taxonomy" id="210409"/>
    <lineage>
        <taxon>Eukaryota</taxon>
        <taxon>Metazoa</taxon>
        <taxon>Ecdysozoa</taxon>
        <taxon>Arthropoda</taxon>
        <taxon>Crustacea</taxon>
        <taxon>Multicrustacea</taxon>
        <taxon>Malacostraca</taxon>
        <taxon>Eumalacostraca</taxon>
        <taxon>Eucarida</taxon>
        <taxon>Decapoda</taxon>
        <taxon>Pleocyemata</taxon>
        <taxon>Brachyura</taxon>
        <taxon>Eubrachyura</taxon>
        <taxon>Portunoidea</taxon>
        <taxon>Portunidae</taxon>
        <taxon>Portuninae</taxon>
        <taxon>Portunus</taxon>
    </lineage>
</organism>
<proteinExistence type="predicted"/>
<accession>A0A5B7IU28</accession>
<evidence type="ECO:0000313" key="1">
    <source>
        <dbReference type="EMBL" id="MPC89041.1"/>
    </source>
</evidence>
<dbReference type="Proteomes" id="UP000324222">
    <property type="component" value="Unassembled WGS sequence"/>
</dbReference>
<reference evidence="1 2" key="1">
    <citation type="submission" date="2019-05" db="EMBL/GenBank/DDBJ databases">
        <title>Another draft genome of Portunus trituberculatus and its Hox gene families provides insights of decapod evolution.</title>
        <authorList>
            <person name="Jeong J.-H."/>
            <person name="Song I."/>
            <person name="Kim S."/>
            <person name="Choi T."/>
            <person name="Kim D."/>
            <person name="Ryu S."/>
            <person name="Kim W."/>
        </authorList>
    </citation>
    <scope>NUCLEOTIDE SEQUENCE [LARGE SCALE GENOMIC DNA]</scope>
    <source>
        <tissue evidence="1">Muscle</tissue>
    </source>
</reference>
<gene>
    <name evidence="1" type="ORF">E2C01_083969</name>
</gene>
<evidence type="ECO:0000313" key="2">
    <source>
        <dbReference type="Proteomes" id="UP000324222"/>
    </source>
</evidence>
<keyword evidence="2" id="KW-1185">Reference proteome</keyword>
<sequence>MPKPYLEVVSCALAGWNTISGVGGGGSGTPHDARLPASTPLHPRLVSTMLRLQNIEYPRHVIVGDPYLYQHFRILPHYECRTTLHAGATRMELPRAPLLPSPPVSPPLVPIYRSSDKARYERLIGSAFRAHFKTPQTLLSLFHSHSGTEHTCVRHAHLVIAS</sequence>
<name>A0A5B7IU28_PORTR</name>
<comment type="caution">
    <text evidence="1">The sequence shown here is derived from an EMBL/GenBank/DDBJ whole genome shotgun (WGS) entry which is preliminary data.</text>
</comment>
<dbReference type="AlphaFoldDB" id="A0A5B7IU28"/>
<protein>
    <submittedName>
        <fullName evidence="1">Uncharacterized protein</fullName>
    </submittedName>
</protein>